<reference evidence="2 3" key="1">
    <citation type="journal article" date="2015" name="Int. J. Syst. Evol. Microbiol.">
        <title>Methanoculleus sediminis sp. nov., a methanogen from sediments near a submarine mud volcano.</title>
        <authorList>
            <person name="Chen S.C."/>
            <person name="Chen M.F."/>
            <person name="Lai M.C."/>
            <person name="Weng C.Y."/>
            <person name="Wu S.Y."/>
            <person name="Lin S."/>
            <person name="Yang T.F."/>
            <person name="Chen P.C."/>
        </authorList>
    </citation>
    <scope>NUCLEOTIDE SEQUENCE [LARGE SCALE GENOMIC DNA]</scope>
    <source>
        <strain evidence="2 3">S3Fa</strain>
    </source>
</reference>
<protein>
    <submittedName>
        <fullName evidence="2">Acetyltransferase</fullName>
    </submittedName>
</protein>
<name>A0A0H1R0S2_9EURY</name>
<dbReference type="Gene3D" id="3.40.630.30">
    <property type="match status" value="1"/>
</dbReference>
<comment type="caution">
    <text evidence="2">The sequence shown here is derived from an EMBL/GenBank/DDBJ whole genome shotgun (WGS) entry which is preliminary data.</text>
</comment>
<dbReference type="Pfam" id="PF13302">
    <property type="entry name" value="Acetyltransf_3"/>
    <property type="match status" value="1"/>
</dbReference>
<dbReference type="InterPro" id="IPR000182">
    <property type="entry name" value="GNAT_dom"/>
</dbReference>
<accession>A0A0H1R0S2</accession>
<dbReference type="GO" id="GO:0016747">
    <property type="term" value="F:acyltransferase activity, transferring groups other than amino-acyl groups"/>
    <property type="evidence" value="ECO:0007669"/>
    <property type="project" value="InterPro"/>
</dbReference>
<dbReference type="Proteomes" id="UP000035301">
    <property type="component" value="Unassembled WGS sequence"/>
</dbReference>
<dbReference type="PANTHER" id="PTHR43792">
    <property type="entry name" value="GNAT FAMILY, PUTATIVE (AFU_ORTHOLOGUE AFUA_3G00765)-RELATED-RELATED"/>
    <property type="match status" value="1"/>
</dbReference>
<dbReference type="PROSITE" id="PS51186">
    <property type="entry name" value="GNAT"/>
    <property type="match status" value="1"/>
</dbReference>
<dbReference type="PATRIC" id="fig|1550566.3.peg.1450"/>
<keyword evidence="2" id="KW-0808">Transferase</keyword>
<dbReference type="STRING" id="1550566.SZ63_06690"/>
<organism evidence="2 3">
    <name type="scientific">Methanoculleus sediminis</name>
    <dbReference type="NCBI Taxonomy" id="1550566"/>
    <lineage>
        <taxon>Archaea</taxon>
        <taxon>Methanobacteriati</taxon>
        <taxon>Methanobacteriota</taxon>
        <taxon>Stenosarchaea group</taxon>
        <taxon>Methanomicrobia</taxon>
        <taxon>Methanomicrobiales</taxon>
        <taxon>Methanomicrobiaceae</taxon>
        <taxon>Methanoculleus</taxon>
    </lineage>
</organism>
<feature type="domain" description="N-acetyltransferase" evidence="1">
    <location>
        <begin position="14"/>
        <end position="179"/>
    </location>
</feature>
<evidence type="ECO:0000259" key="1">
    <source>
        <dbReference type="PROSITE" id="PS51186"/>
    </source>
</evidence>
<dbReference type="EMBL" id="JXOJ01000002">
    <property type="protein sequence ID" value="KLK88669.1"/>
    <property type="molecule type" value="Genomic_DNA"/>
</dbReference>
<dbReference type="InterPro" id="IPR016181">
    <property type="entry name" value="Acyl_CoA_acyltransferase"/>
</dbReference>
<evidence type="ECO:0000313" key="2">
    <source>
        <dbReference type="EMBL" id="KLK88669.1"/>
    </source>
</evidence>
<sequence>MSMDQPPVLATDRLLLRPYTLADASAVQRLCGDYAVSATTLLPYPYPDGLAEIWIASLREGAERGDAAAFAVTLARGGALIGGARLRIETAHARGELGFWIAKSCWGRGYATEAVRAVIEYGFRVLGLHRIHAMHFSRNPASGRVMEKCGMMHEAHLREHARKWGVFEDVEVWGILRDDWRERCAPPEIRRSPEH</sequence>
<evidence type="ECO:0000313" key="3">
    <source>
        <dbReference type="Proteomes" id="UP000035301"/>
    </source>
</evidence>
<dbReference type="AlphaFoldDB" id="A0A0H1R0S2"/>
<keyword evidence="3" id="KW-1185">Reference proteome</keyword>
<dbReference type="SUPFAM" id="SSF55729">
    <property type="entry name" value="Acyl-CoA N-acyltransferases (Nat)"/>
    <property type="match status" value="1"/>
</dbReference>
<proteinExistence type="predicted"/>
<gene>
    <name evidence="2" type="ORF">SZ63_06690</name>
</gene>
<dbReference type="InterPro" id="IPR051531">
    <property type="entry name" value="N-acetyltransferase"/>
</dbReference>